<accession>A0ABV5LSL8</accession>
<evidence type="ECO:0000256" key="3">
    <source>
        <dbReference type="ARBA" id="ARBA00022692"/>
    </source>
</evidence>
<dbReference type="Proteomes" id="UP001589748">
    <property type="component" value="Unassembled WGS sequence"/>
</dbReference>
<dbReference type="PROSITE" id="PS01309">
    <property type="entry name" value="UPF0057"/>
    <property type="match status" value="1"/>
</dbReference>
<evidence type="ECO:0000313" key="8">
    <source>
        <dbReference type="Proteomes" id="UP001589748"/>
    </source>
</evidence>
<evidence type="ECO:0000256" key="6">
    <source>
        <dbReference type="SAM" id="Phobius"/>
    </source>
</evidence>
<sequence>MKIALIVLCFFLPPLAVFLKDGLSGKVLIALLLQVLGHVPGVIYGLLVVTRD</sequence>
<keyword evidence="4 6" id="KW-1133">Transmembrane helix</keyword>
<keyword evidence="8" id="KW-1185">Reference proteome</keyword>
<comment type="subcellular location">
    <subcellularLocation>
        <location evidence="1">Membrane</location>
    </subcellularLocation>
</comment>
<evidence type="ECO:0000256" key="4">
    <source>
        <dbReference type="ARBA" id="ARBA00022989"/>
    </source>
</evidence>
<keyword evidence="3 6" id="KW-0812">Transmembrane</keyword>
<keyword evidence="5 6" id="KW-0472">Membrane</keyword>
<evidence type="ECO:0000313" key="7">
    <source>
        <dbReference type="EMBL" id="MFB9377036.1"/>
    </source>
</evidence>
<evidence type="ECO:0000256" key="1">
    <source>
        <dbReference type="ARBA" id="ARBA00004370"/>
    </source>
</evidence>
<proteinExistence type="inferred from homology"/>
<dbReference type="RefSeq" id="WP_380135273.1">
    <property type="nucleotide sequence ID" value="NZ_JBHLUI010000003.1"/>
</dbReference>
<name>A0ABV5LSL8_9ACTN</name>
<dbReference type="EMBL" id="JBHMDM010000004">
    <property type="protein sequence ID" value="MFB9377036.1"/>
    <property type="molecule type" value="Genomic_DNA"/>
</dbReference>
<feature type="transmembrane region" description="Helical" evidence="6">
    <location>
        <begin position="28"/>
        <end position="49"/>
    </location>
</feature>
<dbReference type="PANTHER" id="PTHR21659">
    <property type="entry name" value="HYDROPHOBIC PROTEIN RCI2 LOW TEMPERATURE AND SALT RESPONSIVE PROTEIN LTI6 -RELATED"/>
    <property type="match status" value="1"/>
</dbReference>
<dbReference type="PANTHER" id="PTHR21659:SF42">
    <property type="entry name" value="UPF0057 MEMBRANE PROTEIN ZK632.10-RELATED"/>
    <property type="match status" value="1"/>
</dbReference>
<dbReference type="InterPro" id="IPR000612">
    <property type="entry name" value="PMP3"/>
</dbReference>
<comment type="similarity">
    <text evidence="2">Belongs to the UPF0057 (PMP3) family.</text>
</comment>
<reference evidence="7 8" key="1">
    <citation type="submission" date="2024-09" db="EMBL/GenBank/DDBJ databases">
        <authorList>
            <person name="Sun Q."/>
            <person name="Mori K."/>
        </authorList>
    </citation>
    <scope>NUCLEOTIDE SEQUENCE [LARGE SCALE GENOMIC DNA]</scope>
    <source>
        <strain evidence="7 8">TISTR 1856</strain>
    </source>
</reference>
<protein>
    <submittedName>
        <fullName evidence="7">YqaE/Pmp3 family membrane protein</fullName>
    </submittedName>
</protein>
<organism evidence="7 8">
    <name type="scientific">Kineococcus gynurae</name>
    <dbReference type="NCBI Taxonomy" id="452979"/>
    <lineage>
        <taxon>Bacteria</taxon>
        <taxon>Bacillati</taxon>
        <taxon>Actinomycetota</taxon>
        <taxon>Actinomycetes</taxon>
        <taxon>Kineosporiales</taxon>
        <taxon>Kineosporiaceae</taxon>
        <taxon>Kineococcus</taxon>
    </lineage>
</organism>
<dbReference type="Pfam" id="PF01679">
    <property type="entry name" value="Pmp3"/>
    <property type="match status" value="1"/>
</dbReference>
<comment type="caution">
    <text evidence="7">The sequence shown here is derived from an EMBL/GenBank/DDBJ whole genome shotgun (WGS) entry which is preliminary data.</text>
</comment>
<evidence type="ECO:0000256" key="2">
    <source>
        <dbReference type="ARBA" id="ARBA00009530"/>
    </source>
</evidence>
<evidence type="ECO:0000256" key="5">
    <source>
        <dbReference type="ARBA" id="ARBA00023136"/>
    </source>
</evidence>
<gene>
    <name evidence="7" type="ORF">ACFFVI_08645</name>
</gene>